<sequence>MPTPKKAQRLAASALAQKLMSVYRSRFQMLPEQWHGSFRTIRDRTKGVQDAGRRYTAVPGRQCIRNTVELHHISVPSKHDKSAVSCAADGRRRRNLKRQRIAAPHLLVEKEWQSQDGRVPASSASKPGAIELLPDAEAMQAGTKRKSATGDALKTWVAGKVGEESSALERGLPCAFSLSRA</sequence>
<evidence type="ECO:0000313" key="1">
    <source>
        <dbReference type="EMBL" id="KAF2739466.1"/>
    </source>
</evidence>
<reference evidence="1" key="1">
    <citation type="journal article" date="2020" name="Stud. Mycol.">
        <title>101 Dothideomycetes genomes: a test case for predicting lifestyles and emergence of pathogens.</title>
        <authorList>
            <person name="Haridas S."/>
            <person name="Albert R."/>
            <person name="Binder M."/>
            <person name="Bloem J."/>
            <person name="Labutti K."/>
            <person name="Salamov A."/>
            <person name="Andreopoulos B."/>
            <person name="Baker S."/>
            <person name="Barry K."/>
            <person name="Bills G."/>
            <person name="Bluhm B."/>
            <person name="Cannon C."/>
            <person name="Castanera R."/>
            <person name="Culley D."/>
            <person name="Daum C."/>
            <person name="Ezra D."/>
            <person name="Gonzalez J."/>
            <person name="Henrissat B."/>
            <person name="Kuo A."/>
            <person name="Liang C."/>
            <person name="Lipzen A."/>
            <person name="Lutzoni F."/>
            <person name="Magnuson J."/>
            <person name="Mondo S."/>
            <person name="Nolan M."/>
            <person name="Ohm R."/>
            <person name="Pangilinan J."/>
            <person name="Park H.-J."/>
            <person name="Ramirez L."/>
            <person name="Alfaro M."/>
            <person name="Sun H."/>
            <person name="Tritt A."/>
            <person name="Yoshinaga Y."/>
            <person name="Zwiers L.-H."/>
            <person name="Turgeon B."/>
            <person name="Goodwin S."/>
            <person name="Spatafora J."/>
            <person name="Crous P."/>
            <person name="Grigoriev I."/>
        </authorList>
    </citation>
    <scope>NUCLEOTIDE SEQUENCE</scope>
    <source>
        <strain evidence="1">CBS 125425</strain>
    </source>
</reference>
<keyword evidence="2" id="KW-1185">Reference proteome</keyword>
<dbReference type="Proteomes" id="UP000799444">
    <property type="component" value="Unassembled WGS sequence"/>
</dbReference>
<organism evidence="1 2">
    <name type="scientific">Polyplosphaeria fusca</name>
    <dbReference type="NCBI Taxonomy" id="682080"/>
    <lineage>
        <taxon>Eukaryota</taxon>
        <taxon>Fungi</taxon>
        <taxon>Dikarya</taxon>
        <taxon>Ascomycota</taxon>
        <taxon>Pezizomycotina</taxon>
        <taxon>Dothideomycetes</taxon>
        <taxon>Pleosporomycetidae</taxon>
        <taxon>Pleosporales</taxon>
        <taxon>Tetraplosphaeriaceae</taxon>
        <taxon>Polyplosphaeria</taxon>
    </lineage>
</organism>
<evidence type="ECO:0000313" key="2">
    <source>
        <dbReference type="Proteomes" id="UP000799444"/>
    </source>
</evidence>
<dbReference type="EMBL" id="ML996104">
    <property type="protein sequence ID" value="KAF2739466.1"/>
    <property type="molecule type" value="Genomic_DNA"/>
</dbReference>
<protein>
    <submittedName>
        <fullName evidence="1">Uncharacterized protein</fullName>
    </submittedName>
</protein>
<comment type="caution">
    <text evidence="1">The sequence shown here is derived from an EMBL/GenBank/DDBJ whole genome shotgun (WGS) entry which is preliminary data.</text>
</comment>
<dbReference type="AlphaFoldDB" id="A0A9P4R9P8"/>
<accession>A0A9P4R9P8</accession>
<gene>
    <name evidence="1" type="ORF">EJ04DRAFT_326590</name>
</gene>
<proteinExistence type="predicted"/>
<name>A0A9P4R9P8_9PLEO</name>